<keyword evidence="2 4" id="KW-0689">Ribosomal protein</keyword>
<name>A0A3G3LLU2_9EUGL</name>
<protein>
    <submittedName>
        <fullName evidence="5">Ribosomal protein S9</fullName>
    </submittedName>
</protein>
<geneLocation type="chloroplast" evidence="5"/>
<organism evidence="5">
    <name type="scientific">Phacus pleuronectes</name>
    <dbReference type="NCBI Taxonomy" id="102908"/>
    <lineage>
        <taxon>Eukaryota</taxon>
        <taxon>Discoba</taxon>
        <taxon>Euglenozoa</taxon>
        <taxon>Euglenida</taxon>
        <taxon>Spirocuta</taxon>
        <taxon>Euglenophyceae</taxon>
        <taxon>Euglenales</taxon>
        <taxon>Phacaceae</taxon>
        <taxon>Phacus</taxon>
    </lineage>
</organism>
<dbReference type="Pfam" id="PF00380">
    <property type="entry name" value="Ribosomal_S9"/>
    <property type="match status" value="1"/>
</dbReference>
<evidence type="ECO:0000256" key="2">
    <source>
        <dbReference type="ARBA" id="ARBA00022980"/>
    </source>
</evidence>
<dbReference type="AlphaFoldDB" id="A0A3G3LLU2"/>
<keyword evidence="3 4" id="KW-0687">Ribonucleoprotein</keyword>
<dbReference type="PANTHER" id="PTHR21569:SF1">
    <property type="entry name" value="SMALL RIBOSOMAL SUBUNIT PROTEIN US9M"/>
    <property type="match status" value="1"/>
</dbReference>
<sequence>MIIGRNFKNVGKRKCAIVKVKLNLGSGKLFINDKDFLNYTQYNSRCENFFLSPLFLLNLEEKYDIFAYSRGGGITGQCEALKLAIARSIYSFVEDFDKQKLKENGFLTRNSLCKERRNMVLKKLEKHLNFQNDKFLNFI</sequence>
<keyword evidence="5" id="KW-0934">Plastid</keyword>
<dbReference type="Gene3D" id="3.30.230.10">
    <property type="match status" value="1"/>
</dbReference>
<dbReference type="GO" id="GO:0003723">
    <property type="term" value="F:RNA binding"/>
    <property type="evidence" value="ECO:0007669"/>
    <property type="project" value="TreeGrafter"/>
</dbReference>
<evidence type="ECO:0000256" key="3">
    <source>
        <dbReference type="ARBA" id="ARBA00023274"/>
    </source>
</evidence>
<comment type="similarity">
    <text evidence="1 4">Belongs to the universal ribosomal protein uS9 family.</text>
</comment>
<dbReference type="PANTHER" id="PTHR21569">
    <property type="entry name" value="RIBOSOMAL PROTEIN S9"/>
    <property type="match status" value="1"/>
</dbReference>
<dbReference type="EMBL" id="MH898673">
    <property type="protein sequence ID" value="AYQ93676.1"/>
    <property type="molecule type" value="Genomic_DNA"/>
</dbReference>
<evidence type="ECO:0000256" key="4">
    <source>
        <dbReference type="RuleBase" id="RU003815"/>
    </source>
</evidence>
<dbReference type="InterPro" id="IPR000754">
    <property type="entry name" value="Ribosomal_uS9"/>
</dbReference>
<accession>A0A3G3LLU2</accession>
<dbReference type="GeneID" id="38458626"/>
<dbReference type="InterPro" id="IPR020574">
    <property type="entry name" value="Ribosomal_uS9_CS"/>
</dbReference>
<evidence type="ECO:0000313" key="5">
    <source>
        <dbReference type="EMBL" id="AYQ93676.1"/>
    </source>
</evidence>
<dbReference type="PROSITE" id="PS00360">
    <property type="entry name" value="RIBOSOMAL_S9"/>
    <property type="match status" value="1"/>
</dbReference>
<reference evidence="5" key="1">
    <citation type="journal article" date="2018" name="Sci. Rep.">
        <title>Dynamic evolution of inverted repeats in Euglenophyta plastid genomes.</title>
        <authorList>
            <person name="Karnkowska A."/>
            <person name="Bennett M.S."/>
            <person name="Triemer R.E."/>
        </authorList>
    </citation>
    <scope>NUCLEOTIDE SEQUENCE</scope>
</reference>
<dbReference type="GO" id="GO:0015935">
    <property type="term" value="C:small ribosomal subunit"/>
    <property type="evidence" value="ECO:0007669"/>
    <property type="project" value="TreeGrafter"/>
</dbReference>
<dbReference type="RefSeq" id="YP_009538666.1">
    <property type="nucleotide sequence ID" value="NC_039927.1"/>
</dbReference>
<dbReference type="GO" id="GO:0006412">
    <property type="term" value="P:translation"/>
    <property type="evidence" value="ECO:0007669"/>
    <property type="project" value="InterPro"/>
</dbReference>
<keyword evidence="5" id="KW-0150">Chloroplast</keyword>
<proteinExistence type="inferred from homology"/>
<dbReference type="InterPro" id="IPR014721">
    <property type="entry name" value="Ribsml_uS5_D2-typ_fold_subgr"/>
</dbReference>
<dbReference type="InterPro" id="IPR020568">
    <property type="entry name" value="Ribosomal_Su5_D2-typ_SF"/>
</dbReference>
<dbReference type="SUPFAM" id="SSF54211">
    <property type="entry name" value="Ribosomal protein S5 domain 2-like"/>
    <property type="match status" value="1"/>
</dbReference>
<dbReference type="GO" id="GO:0003735">
    <property type="term" value="F:structural constituent of ribosome"/>
    <property type="evidence" value="ECO:0007669"/>
    <property type="project" value="InterPro"/>
</dbReference>
<evidence type="ECO:0000256" key="1">
    <source>
        <dbReference type="ARBA" id="ARBA00005251"/>
    </source>
</evidence>